<dbReference type="AlphaFoldDB" id="A0A8X8KD41"/>
<evidence type="ECO:0000313" key="2">
    <source>
        <dbReference type="Proteomes" id="UP000887320"/>
    </source>
</evidence>
<protein>
    <submittedName>
        <fullName evidence="1">NRDE family protein</fullName>
    </submittedName>
</protein>
<dbReference type="PANTHER" id="PTHR17985:SF8">
    <property type="entry name" value="TRANSPORT AND GOLGI ORGANIZATION PROTEIN 2 HOMOLOG"/>
    <property type="match status" value="1"/>
</dbReference>
<dbReference type="PANTHER" id="PTHR17985">
    <property type="entry name" value="SER/THR-RICH PROTEIN T10 IN DGCR REGION"/>
    <property type="match status" value="1"/>
</dbReference>
<name>A0A8X8KD41_ACIGI</name>
<sequence length="260" mass="29695">MCIVALAWQVLDDLPVCLISNRDEFYHRPSTQLQSWSNSPIIAGQDLQSGGTWMGVTPQGRWAVITNYRDGADKQTYPTTRGYLIQAFLASDQTPIRFAQALEKRQRDYAGFNLFVGDQQQAVYMSNRGEAPQVLSQGVFVVSNGLMSDDWEKTKHLRKRFTQEFLPMLQVPDISEQDLQFAVWDILEDERKIIPDLLPNTGINPEMEALLSSTFIQSPIYGTRCSNFLTISHTQIDWVEKTQQGEHMGEFVEIKRAIEK</sequence>
<accession>A0A8X8KD41</accession>
<dbReference type="Proteomes" id="UP000887320">
    <property type="component" value="Unassembled WGS sequence"/>
</dbReference>
<dbReference type="InterPro" id="IPR008551">
    <property type="entry name" value="TANGO2"/>
</dbReference>
<dbReference type="RefSeq" id="WP_234623018.1">
    <property type="nucleotide sequence ID" value="NZ_DAIOIM010000004.1"/>
</dbReference>
<dbReference type="Pfam" id="PF05742">
    <property type="entry name" value="TANGO2"/>
    <property type="match status" value="1"/>
</dbReference>
<proteinExistence type="predicted"/>
<dbReference type="EMBL" id="JAHWXT010000001">
    <property type="protein sequence ID" value="MCF0262870.1"/>
    <property type="molecule type" value="Genomic_DNA"/>
</dbReference>
<organism evidence="1 2">
    <name type="scientific">Acinetobacter guillouiae</name>
    <name type="common">Acinetobacter genomosp. 11</name>
    <dbReference type="NCBI Taxonomy" id="106649"/>
    <lineage>
        <taxon>Bacteria</taxon>
        <taxon>Pseudomonadati</taxon>
        <taxon>Pseudomonadota</taxon>
        <taxon>Gammaproteobacteria</taxon>
        <taxon>Moraxellales</taxon>
        <taxon>Moraxellaceae</taxon>
        <taxon>Acinetobacter</taxon>
    </lineage>
</organism>
<gene>
    <name evidence="1" type="ORF">KW868_00065</name>
</gene>
<evidence type="ECO:0000313" key="1">
    <source>
        <dbReference type="EMBL" id="MCF0262870.1"/>
    </source>
</evidence>
<reference evidence="1" key="1">
    <citation type="submission" date="2021-07" db="EMBL/GenBank/DDBJ databases">
        <authorList>
            <person name="Fernandez M."/>
            <person name="Pereira P."/>
            <person name="Torres Tejerizo G.A."/>
            <person name="Gonzalez P."/>
            <person name="Agostini E."/>
        </authorList>
    </citation>
    <scope>NUCLEOTIDE SEQUENCE</scope>
    <source>
        <strain evidence="1">SFC 500-1A</strain>
    </source>
</reference>
<comment type="caution">
    <text evidence="1">The sequence shown here is derived from an EMBL/GenBank/DDBJ whole genome shotgun (WGS) entry which is preliminary data.</text>
</comment>